<organism evidence="2 3">
    <name type="scientific">Promicromonospora citrea</name>
    <dbReference type="NCBI Taxonomy" id="43677"/>
    <lineage>
        <taxon>Bacteria</taxon>
        <taxon>Bacillati</taxon>
        <taxon>Actinomycetota</taxon>
        <taxon>Actinomycetes</taxon>
        <taxon>Micrococcales</taxon>
        <taxon>Promicromonosporaceae</taxon>
        <taxon>Promicromonospora</taxon>
    </lineage>
</organism>
<evidence type="ECO:0000313" key="2">
    <source>
        <dbReference type="EMBL" id="GGM15848.1"/>
    </source>
</evidence>
<evidence type="ECO:0008006" key="4">
    <source>
        <dbReference type="Google" id="ProtNLM"/>
    </source>
</evidence>
<protein>
    <recommendedName>
        <fullName evidence="4">DUF177 domain-containing protein</fullName>
    </recommendedName>
</protein>
<dbReference type="Proteomes" id="UP000655589">
    <property type="component" value="Unassembled WGS sequence"/>
</dbReference>
<comment type="caution">
    <text evidence="2">The sequence shown here is derived from an EMBL/GenBank/DDBJ whole genome shotgun (WGS) entry which is preliminary data.</text>
</comment>
<dbReference type="PANTHER" id="PTHR34374:SF1">
    <property type="entry name" value="LARGE RIBOSOMAL RNA SUBUNIT ACCUMULATION PROTEIN YCED HOMOLOG 1, CHLOROPLASTIC"/>
    <property type="match status" value="1"/>
</dbReference>
<keyword evidence="3" id="KW-1185">Reference proteome</keyword>
<gene>
    <name evidence="2" type="ORF">GCM10010102_09320</name>
</gene>
<reference evidence="2" key="2">
    <citation type="submission" date="2020-09" db="EMBL/GenBank/DDBJ databases">
        <authorList>
            <person name="Sun Q."/>
            <person name="Ohkuma M."/>
        </authorList>
    </citation>
    <scope>NUCLEOTIDE SEQUENCE</scope>
    <source>
        <strain evidence="2">JCM 3051</strain>
    </source>
</reference>
<reference evidence="2" key="1">
    <citation type="journal article" date="2014" name="Int. J. Syst. Evol. Microbiol.">
        <title>Complete genome sequence of Corynebacterium casei LMG S-19264T (=DSM 44701T), isolated from a smear-ripened cheese.</title>
        <authorList>
            <consortium name="US DOE Joint Genome Institute (JGI-PGF)"/>
            <person name="Walter F."/>
            <person name="Albersmeier A."/>
            <person name="Kalinowski J."/>
            <person name="Ruckert C."/>
        </authorList>
    </citation>
    <scope>NUCLEOTIDE SEQUENCE</scope>
    <source>
        <strain evidence="2">JCM 3051</strain>
    </source>
</reference>
<dbReference type="InterPro" id="IPR003772">
    <property type="entry name" value="YceD"/>
</dbReference>
<accession>A0A8H9GFU4</accession>
<evidence type="ECO:0000313" key="3">
    <source>
        <dbReference type="Proteomes" id="UP000655589"/>
    </source>
</evidence>
<feature type="region of interest" description="Disordered" evidence="1">
    <location>
        <begin position="1"/>
        <end position="33"/>
    </location>
</feature>
<dbReference type="EMBL" id="BMPT01000003">
    <property type="protein sequence ID" value="GGM15848.1"/>
    <property type="molecule type" value="Genomic_DNA"/>
</dbReference>
<name>A0A8H9GFU4_9MICO</name>
<evidence type="ECO:0000256" key="1">
    <source>
        <dbReference type="SAM" id="MobiDB-lite"/>
    </source>
</evidence>
<sequence length="220" mass="23575">MVPACDQRVPTTPLPRPHGPLSSSEPVISREPNSPLVLDTHELSRRPGTSRTHTATVQAPADLGTAVIGIPEGSDLELDLRLEAVMEGVLVSGTVRGTVQGECSRCLDPISYETVVDVTELFAYPEKAAASAEAGDEEVQDEESVLEDDMADLEPPLRDSVVTALPFQPLCREDCPGLCSECGARLADDPGHHHDVVDPRWSALQSMLESPSVSDETKES</sequence>
<dbReference type="Pfam" id="PF02620">
    <property type="entry name" value="YceD"/>
    <property type="match status" value="1"/>
</dbReference>
<dbReference type="AlphaFoldDB" id="A0A8H9GFU4"/>
<dbReference type="PANTHER" id="PTHR34374">
    <property type="entry name" value="LARGE RIBOSOMAL RNA SUBUNIT ACCUMULATION PROTEIN YCED HOMOLOG 1, CHLOROPLASTIC"/>
    <property type="match status" value="1"/>
</dbReference>
<proteinExistence type="predicted"/>